<keyword evidence="2" id="KW-0408">Iron</keyword>
<dbReference type="InterPro" id="IPR007197">
    <property type="entry name" value="rSAM"/>
</dbReference>
<dbReference type="PROSITE" id="PS51918">
    <property type="entry name" value="RADICAL_SAM"/>
    <property type="match status" value="1"/>
</dbReference>
<evidence type="ECO:0000259" key="3">
    <source>
        <dbReference type="PROSITE" id="PS51918"/>
    </source>
</evidence>
<dbReference type="SFLD" id="SFLDG01082">
    <property type="entry name" value="B12-binding_domain_containing"/>
    <property type="match status" value="1"/>
</dbReference>
<keyword evidence="2" id="KW-0349">Heme</keyword>
<accession>A0ABS9JXA9</accession>
<dbReference type="SFLD" id="SFLDS00029">
    <property type="entry name" value="Radical_SAM"/>
    <property type="match status" value="1"/>
</dbReference>
<dbReference type="InterPro" id="IPR006638">
    <property type="entry name" value="Elp3/MiaA/NifB-like_rSAM"/>
</dbReference>
<dbReference type="SUPFAM" id="SSF102114">
    <property type="entry name" value="Radical SAM enzymes"/>
    <property type="match status" value="1"/>
</dbReference>
<dbReference type="PANTHER" id="PTHR13932">
    <property type="entry name" value="COPROPORPHYRINIGEN III OXIDASE"/>
    <property type="match status" value="1"/>
</dbReference>
<comment type="function">
    <text evidence="2">Probably acts as a heme chaperone, transferring heme to an unknown acceptor. Binds one molecule of heme per monomer, possibly covalently. Binds 1 [4Fe-4S] cluster. The cluster is coordinated with 3 cysteines and an exchangeable S-adenosyl-L-methionine.</text>
</comment>
<dbReference type="Proteomes" id="UP001165384">
    <property type="component" value="Unassembled WGS sequence"/>
</dbReference>
<dbReference type="EMBL" id="JAKLTN010000001">
    <property type="protein sequence ID" value="MCG2575469.1"/>
    <property type="molecule type" value="Genomic_DNA"/>
</dbReference>
<dbReference type="Pfam" id="PF04055">
    <property type="entry name" value="Radical_SAM"/>
    <property type="match status" value="1"/>
</dbReference>
<dbReference type="InterPro" id="IPR034505">
    <property type="entry name" value="Coproporphyrinogen-III_oxidase"/>
</dbReference>
<evidence type="ECO:0000256" key="2">
    <source>
        <dbReference type="RuleBase" id="RU364116"/>
    </source>
</evidence>
<comment type="caution">
    <text evidence="4">The sequence shown here is derived from an EMBL/GenBank/DDBJ whole genome shotgun (WGS) entry which is preliminary data.</text>
</comment>
<name>A0ABS9JXA9_9RHOO</name>
<dbReference type="SFLD" id="SFLDF00288">
    <property type="entry name" value="HemN-like__clustered_with_nucl"/>
    <property type="match status" value="1"/>
</dbReference>
<sequence length="399" mass="43548">MARTIPIFAAGKAPSATAPLEFRVSPPLALYVHVPWCVQKCPYCDFNSHEAGETIPESEYVDALIADLQSALPLIWGRPVVSVFFGGGTPSLLSPAAIDELLAAFRALAMLAPDAEITLEANPGTVEAEKFAGFRAAGINRLSLGIQSFNDEHLKALGRIHDAAEAKRAAQLAGEHFATFNLDLMYGLPGQTQAQALSDVETALSLVPTHLSCYQLTLEPNTRFAAFPPELPESDLCADMQEAIEARLAAAGFANYETSAFARAGWQCKHNLNYWYFGDYLGIGAGAHSKLTLHDRVLRQMRHKHPKAYLEHIKNGNAVQEHHEVEAASLPFEFMMNALRLADGFHPSLFEARTARSLHTILPQLKAAEAEGLLDVGPEKIAPTAKGRRFLNVLLEKFL</sequence>
<feature type="domain" description="Radical SAM core" evidence="3">
    <location>
        <begin position="22"/>
        <end position="254"/>
    </location>
</feature>
<comment type="subcellular location">
    <subcellularLocation>
        <location evidence="2">Cytoplasm</location>
    </subcellularLocation>
</comment>
<dbReference type="SMART" id="SM00729">
    <property type="entry name" value="Elp3"/>
    <property type="match status" value="1"/>
</dbReference>
<dbReference type="NCBIfam" id="TIGR00539">
    <property type="entry name" value="hemN_rel"/>
    <property type="match status" value="1"/>
</dbReference>
<dbReference type="RefSeq" id="WP_275706425.1">
    <property type="nucleotide sequence ID" value="NZ_JAKLTN010000001.1"/>
</dbReference>
<gene>
    <name evidence="4" type="primary">hemW</name>
    <name evidence="4" type="ORF">LZ012_00510</name>
</gene>
<reference evidence="4" key="1">
    <citation type="submission" date="2022-01" db="EMBL/GenBank/DDBJ databases">
        <authorList>
            <person name="Jo J.-H."/>
            <person name="Im W.-T."/>
        </authorList>
    </citation>
    <scope>NUCLEOTIDE SEQUENCE</scope>
    <source>
        <strain evidence="4">XY25</strain>
    </source>
</reference>
<keyword evidence="2" id="KW-0963">Cytoplasm</keyword>
<keyword evidence="5" id="KW-1185">Reference proteome</keyword>
<comment type="similarity">
    <text evidence="1">Belongs to the anaerobic coproporphyrinogen-III oxidase family. HemW subfamily.</text>
</comment>
<dbReference type="InterPro" id="IPR058240">
    <property type="entry name" value="rSAM_sf"/>
</dbReference>
<evidence type="ECO:0000313" key="4">
    <source>
        <dbReference type="EMBL" id="MCG2575469.1"/>
    </source>
</evidence>
<dbReference type="CDD" id="cd01335">
    <property type="entry name" value="Radical_SAM"/>
    <property type="match status" value="1"/>
</dbReference>
<dbReference type="SFLD" id="SFLDG01065">
    <property type="entry name" value="anaerobic_coproporphyrinogen-I"/>
    <property type="match status" value="1"/>
</dbReference>
<organism evidence="4 5">
    <name type="scientific">Dechloromonas hankyongensis</name>
    <dbReference type="NCBI Taxonomy" id="2908002"/>
    <lineage>
        <taxon>Bacteria</taxon>
        <taxon>Pseudomonadati</taxon>
        <taxon>Pseudomonadota</taxon>
        <taxon>Betaproteobacteria</taxon>
        <taxon>Rhodocyclales</taxon>
        <taxon>Azonexaceae</taxon>
        <taxon>Dechloromonas</taxon>
    </lineage>
</organism>
<keyword evidence="2" id="KW-0949">S-adenosyl-L-methionine</keyword>
<keyword evidence="2" id="KW-0143">Chaperone</keyword>
<dbReference type="InterPro" id="IPR004559">
    <property type="entry name" value="HemW-like"/>
</dbReference>
<evidence type="ECO:0000256" key="1">
    <source>
        <dbReference type="ARBA" id="ARBA00006100"/>
    </source>
</evidence>
<protein>
    <recommendedName>
        <fullName evidence="2">Heme chaperone HemW</fullName>
    </recommendedName>
</protein>
<proteinExistence type="inferred from homology"/>
<dbReference type="PANTHER" id="PTHR13932:SF5">
    <property type="entry name" value="RADICAL S-ADENOSYL METHIONINE DOMAIN-CONTAINING PROTEIN 1, MITOCHONDRIAL"/>
    <property type="match status" value="1"/>
</dbReference>
<dbReference type="InterPro" id="IPR010723">
    <property type="entry name" value="HemN_C"/>
</dbReference>
<dbReference type="Pfam" id="PF06969">
    <property type="entry name" value="HemN_C"/>
    <property type="match status" value="1"/>
</dbReference>
<evidence type="ECO:0000313" key="5">
    <source>
        <dbReference type="Proteomes" id="UP001165384"/>
    </source>
</evidence>
<keyword evidence="2" id="KW-0004">4Fe-4S</keyword>
<dbReference type="SFLD" id="SFLDF00562">
    <property type="entry name" value="HemN-like__clustered_with_heat"/>
    <property type="match status" value="1"/>
</dbReference>
<keyword evidence="2" id="KW-0479">Metal-binding</keyword>
<keyword evidence="2" id="KW-0411">Iron-sulfur</keyword>
<dbReference type="Gene3D" id="3.30.750.200">
    <property type="match status" value="1"/>
</dbReference>